<evidence type="ECO:0000256" key="9">
    <source>
        <dbReference type="ARBA" id="ARBA00022857"/>
    </source>
</evidence>
<evidence type="ECO:0000256" key="7">
    <source>
        <dbReference type="ARBA" id="ARBA00022630"/>
    </source>
</evidence>
<accession>D1BA04</accession>
<comment type="subcellular location">
    <subcellularLocation>
        <location evidence="3 16">Cytoplasm</location>
    </subcellularLocation>
</comment>
<dbReference type="UniPathway" id="UPA00219"/>
<keyword evidence="9 16" id="KW-0521">NADP</keyword>
<name>D1BA04_THEAS</name>
<dbReference type="OrthoDB" id="9804753at2"/>
<dbReference type="Gene3D" id="3.90.78.10">
    <property type="entry name" value="UDP-N-acetylenolpyruvoylglucosamine reductase, C-terminal domain"/>
    <property type="match status" value="1"/>
</dbReference>
<evidence type="ECO:0000256" key="6">
    <source>
        <dbReference type="ARBA" id="ARBA00022618"/>
    </source>
</evidence>
<evidence type="ECO:0000256" key="3">
    <source>
        <dbReference type="ARBA" id="ARBA00004496"/>
    </source>
</evidence>
<dbReference type="PANTHER" id="PTHR21071">
    <property type="entry name" value="UDP-N-ACETYLENOLPYRUVOYLGLUCOSAMINE REDUCTASE"/>
    <property type="match status" value="1"/>
</dbReference>
<comment type="catalytic activity">
    <reaction evidence="15 16">
        <text>UDP-N-acetyl-alpha-D-muramate + NADP(+) = UDP-N-acetyl-3-O-(1-carboxyvinyl)-alpha-D-glucosamine + NADPH + H(+)</text>
        <dbReference type="Rhea" id="RHEA:12248"/>
        <dbReference type="ChEBI" id="CHEBI:15378"/>
        <dbReference type="ChEBI" id="CHEBI:57783"/>
        <dbReference type="ChEBI" id="CHEBI:58349"/>
        <dbReference type="ChEBI" id="CHEBI:68483"/>
        <dbReference type="ChEBI" id="CHEBI:70757"/>
        <dbReference type="EC" id="1.3.1.98"/>
    </reaction>
</comment>
<keyword evidence="11 16" id="KW-0573">Peptidoglycan synthesis</keyword>
<organism evidence="18 19">
    <name type="scientific">Thermanaerovibrio acidaminovorans (strain ATCC 49978 / DSM 6589 / Su883)</name>
    <name type="common">Selenomonas acidaminovorans</name>
    <dbReference type="NCBI Taxonomy" id="525903"/>
    <lineage>
        <taxon>Bacteria</taxon>
        <taxon>Thermotogati</taxon>
        <taxon>Synergistota</taxon>
        <taxon>Synergistia</taxon>
        <taxon>Synergistales</taxon>
        <taxon>Synergistaceae</taxon>
        <taxon>Thermanaerovibrio</taxon>
    </lineage>
</organism>
<dbReference type="PANTHER" id="PTHR21071:SF4">
    <property type="entry name" value="UDP-N-ACETYLENOLPYRUVOYLGLUCOSAMINE REDUCTASE"/>
    <property type="match status" value="1"/>
</dbReference>
<dbReference type="Gene3D" id="3.30.43.10">
    <property type="entry name" value="Uridine Diphospho-n-acetylenolpyruvylglucosamine Reductase, domain 2"/>
    <property type="match status" value="1"/>
</dbReference>
<evidence type="ECO:0000313" key="19">
    <source>
        <dbReference type="Proteomes" id="UP000002030"/>
    </source>
</evidence>
<protein>
    <recommendedName>
        <fullName evidence="16">UDP-N-acetylenolpyruvoylglucosamine reductase</fullName>
        <ecNumber evidence="16">1.3.1.98</ecNumber>
    </recommendedName>
    <alternativeName>
        <fullName evidence="16">UDP-N-acetylmuramate dehydrogenase</fullName>
    </alternativeName>
</protein>
<dbReference type="AlphaFoldDB" id="D1BA04"/>
<evidence type="ECO:0000256" key="12">
    <source>
        <dbReference type="ARBA" id="ARBA00023002"/>
    </source>
</evidence>
<feature type="active site" description="Proton donor" evidence="16">
    <location>
        <position position="224"/>
    </location>
</feature>
<dbReference type="HOGENOM" id="CLU_035304_1_1_0"/>
<proteinExistence type="inferred from homology"/>
<evidence type="ECO:0000256" key="5">
    <source>
        <dbReference type="ARBA" id="ARBA00022490"/>
    </source>
</evidence>
<keyword evidence="19" id="KW-1185">Reference proteome</keyword>
<evidence type="ECO:0000256" key="16">
    <source>
        <dbReference type="HAMAP-Rule" id="MF_00037"/>
    </source>
</evidence>
<dbReference type="STRING" id="525903.Taci_0874"/>
<dbReference type="InterPro" id="IPR016167">
    <property type="entry name" value="FAD-bd_PCMH_sub1"/>
</dbReference>
<keyword evidence="14 16" id="KW-0961">Cell wall biogenesis/degradation</keyword>
<dbReference type="PATRIC" id="fig|525903.6.peg.875"/>
<reference evidence="18 19" key="1">
    <citation type="journal article" date="2009" name="Stand. Genomic Sci.">
        <title>Complete genome sequence of Thermanaerovibrio acidaminovorans type strain (Su883).</title>
        <authorList>
            <person name="Chovatia M."/>
            <person name="Sikorski J."/>
            <person name="Schroder M."/>
            <person name="Lapidus A."/>
            <person name="Nolan M."/>
            <person name="Tice H."/>
            <person name="Glavina Del Rio T."/>
            <person name="Copeland A."/>
            <person name="Cheng J.F."/>
            <person name="Lucas S."/>
            <person name="Chen F."/>
            <person name="Bruce D."/>
            <person name="Goodwin L."/>
            <person name="Pitluck S."/>
            <person name="Ivanova N."/>
            <person name="Mavromatis K."/>
            <person name="Ovchinnikova G."/>
            <person name="Pati A."/>
            <person name="Chen A."/>
            <person name="Palaniappan K."/>
            <person name="Land M."/>
            <person name="Hauser L."/>
            <person name="Chang Y.J."/>
            <person name="Jeffries C.D."/>
            <person name="Chain P."/>
            <person name="Saunders E."/>
            <person name="Detter J.C."/>
            <person name="Brettin T."/>
            <person name="Rohde M."/>
            <person name="Goker M."/>
            <person name="Spring S."/>
            <person name="Bristow J."/>
            <person name="Markowitz V."/>
            <person name="Hugenholtz P."/>
            <person name="Kyrpides N.C."/>
            <person name="Klenk H.P."/>
            <person name="Eisen J.A."/>
        </authorList>
    </citation>
    <scope>NUCLEOTIDE SEQUENCE [LARGE SCALE GENOMIC DNA]</scope>
    <source>
        <strain evidence="19">ATCC 49978 / DSM 6589 / Su883</strain>
    </source>
</reference>
<dbReference type="GO" id="GO:0008360">
    <property type="term" value="P:regulation of cell shape"/>
    <property type="evidence" value="ECO:0007669"/>
    <property type="project" value="UniProtKB-KW"/>
</dbReference>
<evidence type="ECO:0000256" key="13">
    <source>
        <dbReference type="ARBA" id="ARBA00023306"/>
    </source>
</evidence>
<comment type="function">
    <text evidence="2 16">Cell wall formation.</text>
</comment>
<feature type="active site" evidence="16">
    <location>
        <position position="175"/>
    </location>
</feature>
<dbReference type="KEGG" id="tai:Taci_0874"/>
<keyword evidence="8 16" id="KW-0274">FAD</keyword>
<dbReference type="InterPro" id="IPR036318">
    <property type="entry name" value="FAD-bd_PCMH-like_sf"/>
</dbReference>
<dbReference type="Gene3D" id="3.30.465.10">
    <property type="match status" value="1"/>
</dbReference>
<dbReference type="GO" id="GO:0005829">
    <property type="term" value="C:cytosol"/>
    <property type="evidence" value="ECO:0007669"/>
    <property type="project" value="TreeGrafter"/>
</dbReference>
<evidence type="ECO:0000256" key="14">
    <source>
        <dbReference type="ARBA" id="ARBA00023316"/>
    </source>
</evidence>
<dbReference type="Pfam" id="PF02873">
    <property type="entry name" value="MurB_C"/>
    <property type="match status" value="1"/>
</dbReference>
<feature type="active site" evidence="16">
    <location>
        <position position="294"/>
    </location>
</feature>
<evidence type="ECO:0000256" key="10">
    <source>
        <dbReference type="ARBA" id="ARBA00022960"/>
    </source>
</evidence>
<evidence type="ECO:0000256" key="8">
    <source>
        <dbReference type="ARBA" id="ARBA00022827"/>
    </source>
</evidence>
<dbReference type="GO" id="GO:0008762">
    <property type="term" value="F:UDP-N-acetylmuramate dehydrogenase activity"/>
    <property type="evidence" value="ECO:0007669"/>
    <property type="project" value="UniProtKB-UniRule"/>
</dbReference>
<dbReference type="GO" id="GO:0051301">
    <property type="term" value="P:cell division"/>
    <property type="evidence" value="ECO:0007669"/>
    <property type="project" value="UniProtKB-KW"/>
</dbReference>
<evidence type="ECO:0000256" key="2">
    <source>
        <dbReference type="ARBA" id="ARBA00003921"/>
    </source>
</evidence>
<dbReference type="PROSITE" id="PS51387">
    <property type="entry name" value="FAD_PCMH"/>
    <property type="match status" value="1"/>
</dbReference>
<comment type="similarity">
    <text evidence="16">Belongs to the MurB family.</text>
</comment>
<evidence type="ECO:0000259" key="17">
    <source>
        <dbReference type="PROSITE" id="PS51387"/>
    </source>
</evidence>
<dbReference type="GO" id="GO:0071949">
    <property type="term" value="F:FAD binding"/>
    <property type="evidence" value="ECO:0007669"/>
    <property type="project" value="InterPro"/>
</dbReference>
<dbReference type="SUPFAM" id="SSF56176">
    <property type="entry name" value="FAD-binding/transporter-associated domain-like"/>
    <property type="match status" value="1"/>
</dbReference>
<comment type="pathway">
    <text evidence="4 16">Cell wall biogenesis; peptidoglycan biosynthesis.</text>
</comment>
<dbReference type="InterPro" id="IPR011601">
    <property type="entry name" value="MurB_C"/>
</dbReference>
<dbReference type="GO" id="GO:0009252">
    <property type="term" value="P:peptidoglycan biosynthetic process"/>
    <property type="evidence" value="ECO:0007669"/>
    <property type="project" value="UniProtKB-UniRule"/>
</dbReference>
<dbReference type="InterPro" id="IPR036635">
    <property type="entry name" value="MurB_C_sf"/>
</dbReference>
<dbReference type="EMBL" id="CP001818">
    <property type="protein sequence ID" value="ACZ19107.1"/>
    <property type="molecule type" value="Genomic_DNA"/>
</dbReference>
<dbReference type="SUPFAM" id="SSF56194">
    <property type="entry name" value="Uridine diphospho-N-Acetylenolpyruvylglucosamine reductase, MurB, C-terminal domain"/>
    <property type="match status" value="1"/>
</dbReference>
<gene>
    <name evidence="16" type="primary">murB</name>
    <name evidence="18" type="ordered locus">Taci_0874</name>
</gene>
<dbReference type="eggNOG" id="COG0812">
    <property type="taxonomic scope" value="Bacteria"/>
</dbReference>
<dbReference type="InterPro" id="IPR003170">
    <property type="entry name" value="MurB"/>
</dbReference>
<dbReference type="GO" id="GO:0071555">
    <property type="term" value="P:cell wall organization"/>
    <property type="evidence" value="ECO:0007669"/>
    <property type="project" value="UniProtKB-KW"/>
</dbReference>
<dbReference type="InterPro" id="IPR006094">
    <property type="entry name" value="Oxid_FAD_bind_N"/>
</dbReference>
<sequence length="303" mass="32220">MCLSSLASRIPVRFQEPMRFWNTWGVGGIAKAVMPITSESALAEVRRASSDAGDRLFILGEGSNVLVLDGGIDGWVILLRDDPSPPEIVRSWGNSVEIRVSAGYPLRRLVNWSVRRRLSGLEFAVGIPGTVGGAVAGNAGAQGRSIGDLVSFVRTLEVDGTFSDWGKGDLTFAYRSSPFAGGTSWVTSVGLVLSLSSDGLVRQRLRHFASLRKGQPKNSRTAGCVFKNPPGGSAGLMLDSAGCKGLSVGGAMVSREHANFIENLGDATSDDILKLIDICRSRVRDQFGVNLELEIKVIGDGAL</sequence>
<evidence type="ECO:0000313" key="18">
    <source>
        <dbReference type="EMBL" id="ACZ19107.1"/>
    </source>
</evidence>
<evidence type="ECO:0000256" key="1">
    <source>
        <dbReference type="ARBA" id="ARBA00001974"/>
    </source>
</evidence>
<comment type="cofactor">
    <cofactor evidence="1 16">
        <name>FAD</name>
        <dbReference type="ChEBI" id="CHEBI:57692"/>
    </cofactor>
</comment>
<dbReference type="EnsemblBacteria" id="ACZ19107">
    <property type="protein sequence ID" value="ACZ19107"/>
    <property type="gene ID" value="Taci_0874"/>
</dbReference>
<keyword evidence="7 16" id="KW-0285">Flavoprotein</keyword>
<dbReference type="InterPro" id="IPR016169">
    <property type="entry name" value="FAD-bd_PCMH_sub2"/>
</dbReference>
<keyword evidence="12 16" id="KW-0560">Oxidoreductase</keyword>
<dbReference type="HAMAP" id="MF_00037">
    <property type="entry name" value="MurB"/>
    <property type="match status" value="1"/>
</dbReference>
<evidence type="ECO:0000256" key="4">
    <source>
        <dbReference type="ARBA" id="ARBA00004752"/>
    </source>
</evidence>
<dbReference type="EC" id="1.3.1.98" evidence="16"/>
<dbReference type="Pfam" id="PF01565">
    <property type="entry name" value="FAD_binding_4"/>
    <property type="match status" value="1"/>
</dbReference>
<dbReference type="NCBIfam" id="TIGR00179">
    <property type="entry name" value="murB"/>
    <property type="match status" value="1"/>
</dbReference>
<dbReference type="InterPro" id="IPR016166">
    <property type="entry name" value="FAD-bd_PCMH"/>
</dbReference>
<keyword evidence="10 16" id="KW-0133">Cell shape</keyword>
<evidence type="ECO:0000256" key="15">
    <source>
        <dbReference type="ARBA" id="ARBA00048914"/>
    </source>
</evidence>
<dbReference type="Proteomes" id="UP000002030">
    <property type="component" value="Chromosome"/>
</dbReference>
<keyword evidence="6 16" id="KW-0132">Cell division</keyword>
<evidence type="ECO:0000256" key="11">
    <source>
        <dbReference type="ARBA" id="ARBA00022984"/>
    </source>
</evidence>
<keyword evidence="13 16" id="KW-0131">Cell cycle</keyword>
<keyword evidence="5 16" id="KW-0963">Cytoplasm</keyword>
<feature type="domain" description="FAD-binding PCMH-type" evidence="17">
    <location>
        <begin position="25"/>
        <end position="211"/>
    </location>
</feature>